<dbReference type="STRING" id="623744.A0A553MY52"/>
<dbReference type="EMBL" id="SRMA01027207">
    <property type="protein sequence ID" value="TRY58126.1"/>
    <property type="molecule type" value="Genomic_DNA"/>
</dbReference>
<comment type="caution">
    <text evidence="2">The sequence shown here is derived from an EMBL/GenBank/DDBJ whole genome shotgun (WGS) entry which is preliminary data.</text>
</comment>
<gene>
    <name evidence="2" type="ORF">DNTS_025537</name>
</gene>
<keyword evidence="1" id="KW-0732">Signal</keyword>
<keyword evidence="3" id="KW-1185">Reference proteome</keyword>
<evidence type="ECO:0000313" key="2">
    <source>
        <dbReference type="EMBL" id="TRY58126.1"/>
    </source>
</evidence>
<name>A0A553MY52_9TELE</name>
<protein>
    <submittedName>
        <fullName evidence="2">Uncharacterized protein</fullName>
    </submittedName>
</protein>
<proteinExistence type="predicted"/>
<feature type="signal peptide" evidence="1">
    <location>
        <begin position="1"/>
        <end position="16"/>
    </location>
</feature>
<sequence length="287" mass="32844">MKRLLLLLTCAVLVSSLAIREKNRKRTILEEMVTDLEAAINHERDHEEAKEKVIFLVKLKGNRSGLGCKHEYFCLAEQELLRNVSRVAGPRFNPLREDKTLMRNLKMYNKQFEKTCAEELKRKNSAEEEREEIPLKDFLQPQVCAASPLDPTAPDLPHAPRDLFDLICWTGIQGCLCEVRRVRLRFLCGNRIPHSEMLRAPDGDWTVLWSSPVTGTNLWQRKSRGVPPWEREPGQVSYQGNRDGGMMPRARGDCYQDLMQILSGAGVINNAAESRCLARDQLQDAFQ</sequence>
<dbReference type="OrthoDB" id="8888174at2759"/>
<accession>A0A553MY52</accession>
<dbReference type="AlphaFoldDB" id="A0A553MY52"/>
<dbReference type="Proteomes" id="UP000316079">
    <property type="component" value="Unassembled WGS sequence"/>
</dbReference>
<reference evidence="2 3" key="1">
    <citation type="journal article" date="2019" name="Sci. Data">
        <title>Hybrid genome assembly and annotation of Danionella translucida.</title>
        <authorList>
            <person name="Kadobianskyi M."/>
            <person name="Schulze L."/>
            <person name="Schuelke M."/>
            <person name="Judkewitz B."/>
        </authorList>
    </citation>
    <scope>NUCLEOTIDE SEQUENCE [LARGE SCALE GENOMIC DNA]</scope>
    <source>
        <strain evidence="2 3">Bolton</strain>
    </source>
</reference>
<evidence type="ECO:0000256" key="1">
    <source>
        <dbReference type="SAM" id="SignalP"/>
    </source>
</evidence>
<evidence type="ECO:0000313" key="3">
    <source>
        <dbReference type="Proteomes" id="UP000316079"/>
    </source>
</evidence>
<feature type="chain" id="PRO_5021937886" evidence="1">
    <location>
        <begin position="17"/>
        <end position="287"/>
    </location>
</feature>
<organism evidence="2 3">
    <name type="scientific">Danionella cerebrum</name>
    <dbReference type="NCBI Taxonomy" id="2873325"/>
    <lineage>
        <taxon>Eukaryota</taxon>
        <taxon>Metazoa</taxon>
        <taxon>Chordata</taxon>
        <taxon>Craniata</taxon>
        <taxon>Vertebrata</taxon>
        <taxon>Euteleostomi</taxon>
        <taxon>Actinopterygii</taxon>
        <taxon>Neopterygii</taxon>
        <taxon>Teleostei</taxon>
        <taxon>Ostariophysi</taxon>
        <taxon>Cypriniformes</taxon>
        <taxon>Danionidae</taxon>
        <taxon>Danioninae</taxon>
        <taxon>Danionella</taxon>
    </lineage>
</organism>